<protein>
    <submittedName>
        <fullName evidence="6">GFA family protein</fullName>
    </submittedName>
</protein>
<dbReference type="PANTHER" id="PTHR33337">
    <property type="entry name" value="GFA DOMAIN-CONTAINING PROTEIN"/>
    <property type="match status" value="1"/>
</dbReference>
<evidence type="ECO:0000313" key="6">
    <source>
        <dbReference type="EMBL" id="GAA6194964.1"/>
    </source>
</evidence>
<feature type="domain" description="CENP-V/GFA" evidence="5">
    <location>
        <begin position="6"/>
        <end position="118"/>
    </location>
</feature>
<keyword evidence="2" id="KW-0479">Metal-binding</keyword>
<evidence type="ECO:0000259" key="5">
    <source>
        <dbReference type="PROSITE" id="PS51891"/>
    </source>
</evidence>
<dbReference type="Proteomes" id="UP001441944">
    <property type="component" value="Unassembled WGS sequence"/>
</dbReference>
<evidence type="ECO:0000313" key="7">
    <source>
        <dbReference type="Proteomes" id="UP001441944"/>
    </source>
</evidence>
<evidence type="ECO:0000256" key="4">
    <source>
        <dbReference type="ARBA" id="ARBA00023239"/>
    </source>
</evidence>
<dbReference type="Gene3D" id="3.90.1590.10">
    <property type="entry name" value="glutathione-dependent formaldehyde- activating enzyme (gfa)"/>
    <property type="match status" value="1"/>
</dbReference>
<keyword evidence="3" id="KW-0862">Zinc</keyword>
<organism evidence="6 7">
    <name type="scientific">Pseudophaeobacter arcticus</name>
    <dbReference type="NCBI Taxonomy" id="385492"/>
    <lineage>
        <taxon>Bacteria</taxon>
        <taxon>Pseudomonadati</taxon>
        <taxon>Pseudomonadota</taxon>
        <taxon>Alphaproteobacteria</taxon>
        <taxon>Rhodobacterales</taxon>
        <taxon>Paracoccaceae</taxon>
        <taxon>Pseudophaeobacter</taxon>
    </lineage>
</organism>
<dbReference type="Pfam" id="PF04828">
    <property type="entry name" value="GFA"/>
    <property type="match status" value="1"/>
</dbReference>
<dbReference type="EMBL" id="BAABWU010000001">
    <property type="protein sequence ID" value="GAA6194964.1"/>
    <property type="molecule type" value="Genomic_DNA"/>
</dbReference>
<reference evidence="6 7" key="1">
    <citation type="submission" date="2024-04" db="EMBL/GenBank/DDBJ databases">
        <title>Draft genome sequence of Pseudophaeobacter arcticus NBRC 116598.</title>
        <authorList>
            <person name="Miyakawa T."/>
            <person name="Kusuya Y."/>
            <person name="Miura T."/>
        </authorList>
    </citation>
    <scope>NUCLEOTIDE SEQUENCE [LARGE SCALE GENOMIC DNA]</scope>
    <source>
        <strain evidence="6 7">SU-CL00105</strain>
    </source>
</reference>
<accession>A0ABQ0AGL6</accession>
<gene>
    <name evidence="6" type="ORF">NBRC116598_04080</name>
</gene>
<comment type="similarity">
    <text evidence="1">Belongs to the Gfa family.</text>
</comment>
<keyword evidence="7" id="KW-1185">Reference proteome</keyword>
<name>A0ABQ0AGL6_9RHOB</name>
<evidence type="ECO:0000256" key="1">
    <source>
        <dbReference type="ARBA" id="ARBA00005495"/>
    </source>
</evidence>
<keyword evidence="4" id="KW-0456">Lyase</keyword>
<proteinExistence type="inferred from homology"/>
<dbReference type="RefSeq" id="WP_353396660.1">
    <property type="nucleotide sequence ID" value="NZ_BAABWU010000001.1"/>
</dbReference>
<dbReference type="PANTHER" id="PTHR33337:SF40">
    <property type="entry name" value="CENP-V_GFA DOMAIN-CONTAINING PROTEIN-RELATED"/>
    <property type="match status" value="1"/>
</dbReference>
<dbReference type="InterPro" id="IPR006913">
    <property type="entry name" value="CENP-V/GFA"/>
</dbReference>
<comment type="caution">
    <text evidence="6">The sequence shown here is derived from an EMBL/GenBank/DDBJ whole genome shotgun (WGS) entry which is preliminary data.</text>
</comment>
<dbReference type="InterPro" id="IPR011057">
    <property type="entry name" value="Mss4-like_sf"/>
</dbReference>
<evidence type="ECO:0000256" key="3">
    <source>
        <dbReference type="ARBA" id="ARBA00022833"/>
    </source>
</evidence>
<dbReference type="PROSITE" id="PS51891">
    <property type="entry name" value="CENP_V_GFA"/>
    <property type="match status" value="1"/>
</dbReference>
<evidence type="ECO:0000256" key="2">
    <source>
        <dbReference type="ARBA" id="ARBA00022723"/>
    </source>
</evidence>
<sequence>MTDHVTWGSCLCGDIRFETAAEPQGASMCHCGQCRKQSGGIWSSAYVKDSALTISGPVRWFEASPQAKRGFCGRCGSSLFWKAHDEDTTSFALGAVAAPTGLRIEKHIFVRDKGDFYEIADGVLQKD</sequence>
<dbReference type="SUPFAM" id="SSF51316">
    <property type="entry name" value="Mss4-like"/>
    <property type="match status" value="1"/>
</dbReference>